<feature type="compositionally biased region" description="Basic and acidic residues" evidence="1">
    <location>
        <begin position="1"/>
        <end position="12"/>
    </location>
</feature>
<sequence>MPIGAPRKDRQRGYSPRCAPKSDGPLPLAQRARHARSKRTSRKIDENACPDEYDDEREKLRSGELEAYLRVMTTLVPERQDGGSIEMTSGRGTTPTLRTPANARRIAKAKLHVPRSSRQAARERSLSIPEGRQWDVPRLATAVVKDSTRTCACRSRSAKLAASTGKGPASPGRHWRRGKHNARPCSASGGLKRECGRDRSPRGLRLLKHTQCSSTADTPSTCVSPDDCATKKEGIRGVSAVAVTAEVEYSGAREWGLFSWQAGSERDGGGGTWAVSLREHIGINRPFVRVVQVKVEVKAKEGSDAA</sequence>
<evidence type="ECO:0000313" key="2">
    <source>
        <dbReference type="EMBL" id="KAJ7752931.1"/>
    </source>
</evidence>
<proteinExistence type="predicted"/>
<feature type="region of interest" description="Disordered" evidence="1">
    <location>
        <begin position="1"/>
        <end position="57"/>
    </location>
</feature>
<feature type="compositionally biased region" description="Basic residues" evidence="1">
    <location>
        <begin position="31"/>
        <end position="41"/>
    </location>
</feature>
<gene>
    <name evidence="2" type="ORF">B0H16DRAFT_1459649</name>
</gene>
<dbReference type="AlphaFoldDB" id="A0AAD7IY30"/>
<reference evidence="2" key="1">
    <citation type="submission" date="2023-03" db="EMBL/GenBank/DDBJ databases">
        <title>Massive genome expansion in bonnet fungi (Mycena s.s.) driven by repeated elements and novel gene families across ecological guilds.</title>
        <authorList>
            <consortium name="Lawrence Berkeley National Laboratory"/>
            <person name="Harder C.B."/>
            <person name="Miyauchi S."/>
            <person name="Viragh M."/>
            <person name="Kuo A."/>
            <person name="Thoen E."/>
            <person name="Andreopoulos B."/>
            <person name="Lu D."/>
            <person name="Skrede I."/>
            <person name="Drula E."/>
            <person name="Henrissat B."/>
            <person name="Morin E."/>
            <person name="Kohler A."/>
            <person name="Barry K."/>
            <person name="LaButti K."/>
            <person name="Morin E."/>
            <person name="Salamov A."/>
            <person name="Lipzen A."/>
            <person name="Mereny Z."/>
            <person name="Hegedus B."/>
            <person name="Baldrian P."/>
            <person name="Stursova M."/>
            <person name="Weitz H."/>
            <person name="Taylor A."/>
            <person name="Grigoriev I.V."/>
            <person name="Nagy L.G."/>
            <person name="Martin F."/>
            <person name="Kauserud H."/>
        </authorList>
    </citation>
    <scope>NUCLEOTIDE SEQUENCE</scope>
    <source>
        <strain evidence="2">CBHHK182m</strain>
    </source>
</reference>
<accession>A0AAD7IY30</accession>
<dbReference type="EMBL" id="JARKIB010000057">
    <property type="protein sequence ID" value="KAJ7752931.1"/>
    <property type="molecule type" value="Genomic_DNA"/>
</dbReference>
<protein>
    <submittedName>
        <fullName evidence="2">Uncharacterized protein</fullName>
    </submittedName>
</protein>
<name>A0AAD7IY30_9AGAR</name>
<evidence type="ECO:0000256" key="1">
    <source>
        <dbReference type="SAM" id="MobiDB-lite"/>
    </source>
</evidence>
<comment type="caution">
    <text evidence="2">The sequence shown here is derived from an EMBL/GenBank/DDBJ whole genome shotgun (WGS) entry which is preliminary data.</text>
</comment>
<dbReference type="Proteomes" id="UP001215598">
    <property type="component" value="Unassembled WGS sequence"/>
</dbReference>
<organism evidence="2 3">
    <name type="scientific">Mycena metata</name>
    <dbReference type="NCBI Taxonomy" id="1033252"/>
    <lineage>
        <taxon>Eukaryota</taxon>
        <taxon>Fungi</taxon>
        <taxon>Dikarya</taxon>
        <taxon>Basidiomycota</taxon>
        <taxon>Agaricomycotina</taxon>
        <taxon>Agaricomycetes</taxon>
        <taxon>Agaricomycetidae</taxon>
        <taxon>Agaricales</taxon>
        <taxon>Marasmiineae</taxon>
        <taxon>Mycenaceae</taxon>
        <taxon>Mycena</taxon>
    </lineage>
</organism>
<evidence type="ECO:0000313" key="3">
    <source>
        <dbReference type="Proteomes" id="UP001215598"/>
    </source>
</evidence>
<keyword evidence="3" id="KW-1185">Reference proteome</keyword>
<feature type="compositionally biased region" description="Basic residues" evidence="1">
    <location>
        <begin position="173"/>
        <end position="182"/>
    </location>
</feature>
<feature type="region of interest" description="Disordered" evidence="1">
    <location>
        <begin position="162"/>
        <end position="198"/>
    </location>
</feature>